<evidence type="ECO:0000313" key="8">
    <source>
        <dbReference type="EMBL" id="QTD50611.1"/>
    </source>
</evidence>
<sequence length="1231" mass="139315">MAERSKGSELSELDAKRRARGILATLKGGNQRALVEMVMELAGKEHPRVAHHLNDMVMKCDVLTQPPTENLANVSLLKEGDQCGPFRLEKKLGEGGSGFVYLATRTDDLDFKVALKVLNIVSPKAVKRFRRECNILASLKHPNIAHLIDAGVLPTGQPWMAMEYVEGQNLDVYLERNSLDLRTRLKLFLKICAALSHAHQNLVIHSDIKPSNIMVMANGQPKLLDFGIAVWLDPDTGGQGNQTMLVDKMMTPNYASPEQTNGMRLTAVSDVYSLGVVFYELLTGKRPYDIAGTSMSVITRTINQANIERPSRVGFAEQPQKNAWSKFTSGDLDRIALKALARDTRDRYQSVEALGTDIVLYLKGLPIQARPMTSLYRFRKFAMRNRLALGFATLSFLALSLFTINLQQQRMAVEREKQTSERVTEFLISLFEQIDPDRTRVRDITALEIMENGRRQLPRSLSDEPAVQTRLLQSMGLVYRALGQDQVSIDLLEQALEKVPPDSEKAFSIEFDIIASLMSRGDYQDSIQRLEKTVSRFPEPVPAWIQAHRWFLEGSQLFHIGQYRRAWDAFDKAKDLADLLKPGRRLDLLKMQSLLKWEMGYPDEAIAELERLLVMQRQEFGEVHSSIAWNLLNLAQLELDRLNFERATEQLDAAEHMFQQLFDERHPAYIEYYYKRGNLLLDLEQYSEAEETYRMGMALTETLFDKQHSLYAQGLNVMGVSNFRQAKYDEAESFYRQAMTVYLEVFGEVHPKVAMCLNNLAVAYNAKDDLKGSILLHRQALGLHVQLYGKKHSQAVNDMNNLAAALKDLGNLDEAQELYTEALTISREIFGEDHPKIGIILNNLGDLLYSMSDLRGALEKQREALAIRRKYYGDDHWKIAQSQNNLAIILQRMGNYAEAETALRQALRIWKATYGEQHPELAIGISNLASLLREKGDYPAALDLFQQSLAMREAIYDPGAPSIGFAQWKLGQIKMFLGDYDEALDLLKRAEANYAASLKPGHPKNVRCTTLLGQCYASLGLLEQAETVIRRAIEMGESHLDPGHANLLWANSDLVELHLVQGQVAAAESLLERSMTLEQGSGDAKIHLRLRSLQARVKALQEDHETAEALYTQVIDDYRKLFGRPNPRVGEAYLEFAQLKWVQNRYEDVLQDLSLAEENLAVSLPESHQSRLLVRILEGRALRELGREGGDSLFEESLKRLSRSMGKDHYLVIQARDDTLGPLVVKRKGAL</sequence>
<evidence type="ECO:0000256" key="5">
    <source>
        <dbReference type="PROSITE-ProRule" id="PRU00339"/>
    </source>
</evidence>
<dbReference type="InterPro" id="IPR000719">
    <property type="entry name" value="Prot_kinase_dom"/>
</dbReference>
<dbReference type="Pfam" id="PF07721">
    <property type="entry name" value="TPR_4"/>
    <property type="match status" value="1"/>
</dbReference>
<dbReference type="SMART" id="SM00028">
    <property type="entry name" value="TPR"/>
    <property type="match status" value="12"/>
</dbReference>
<dbReference type="PANTHER" id="PTHR45641:SF19">
    <property type="entry name" value="NEPHROCYSTIN-3"/>
    <property type="match status" value="1"/>
</dbReference>
<dbReference type="InterPro" id="IPR019734">
    <property type="entry name" value="TPR_rpt"/>
</dbReference>
<evidence type="ECO:0000256" key="4">
    <source>
        <dbReference type="ARBA" id="ARBA00022840"/>
    </source>
</evidence>
<dbReference type="InterPro" id="IPR011717">
    <property type="entry name" value="TPR-4"/>
</dbReference>
<dbReference type="InterPro" id="IPR011009">
    <property type="entry name" value="Kinase-like_dom_sf"/>
</dbReference>
<dbReference type="Gene3D" id="1.10.510.10">
    <property type="entry name" value="Transferase(Phosphotransferase) domain 1"/>
    <property type="match status" value="1"/>
</dbReference>
<dbReference type="Pfam" id="PF00069">
    <property type="entry name" value="Pkinase"/>
    <property type="match status" value="1"/>
</dbReference>
<dbReference type="Pfam" id="PF13181">
    <property type="entry name" value="TPR_8"/>
    <property type="match status" value="1"/>
</dbReference>
<gene>
    <name evidence="8" type="ORF">J3U87_33925</name>
</gene>
<feature type="binding site" evidence="6">
    <location>
        <position position="116"/>
    </location>
    <ligand>
        <name>ATP</name>
        <dbReference type="ChEBI" id="CHEBI:30616"/>
    </ligand>
</feature>
<dbReference type="KEGG" id="scor:J3U87_33925"/>
<accession>A0A8A4TNY7</accession>
<dbReference type="CDD" id="cd14014">
    <property type="entry name" value="STKc_PknB_like"/>
    <property type="match status" value="1"/>
</dbReference>
<evidence type="ECO:0000256" key="1">
    <source>
        <dbReference type="ARBA" id="ARBA00022737"/>
    </source>
</evidence>
<dbReference type="GO" id="GO:0005524">
    <property type="term" value="F:ATP binding"/>
    <property type="evidence" value="ECO:0007669"/>
    <property type="project" value="UniProtKB-UniRule"/>
</dbReference>
<evidence type="ECO:0000256" key="6">
    <source>
        <dbReference type="PROSITE-ProRule" id="PRU10141"/>
    </source>
</evidence>
<dbReference type="SUPFAM" id="SSF56112">
    <property type="entry name" value="Protein kinase-like (PK-like)"/>
    <property type="match status" value="1"/>
</dbReference>
<name>A0A8A4TNY7_SULCO</name>
<dbReference type="Gene3D" id="3.30.200.20">
    <property type="entry name" value="Phosphorylase Kinase, domain 1"/>
    <property type="match status" value="1"/>
</dbReference>
<keyword evidence="1" id="KW-0677">Repeat</keyword>
<dbReference type="GO" id="GO:0042802">
    <property type="term" value="F:identical protein binding"/>
    <property type="evidence" value="ECO:0007669"/>
    <property type="project" value="InterPro"/>
</dbReference>
<dbReference type="InterPro" id="IPR017441">
    <property type="entry name" value="Protein_kinase_ATP_BS"/>
</dbReference>
<dbReference type="EMBL" id="CP071793">
    <property type="protein sequence ID" value="QTD50611.1"/>
    <property type="molecule type" value="Genomic_DNA"/>
</dbReference>
<feature type="repeat" description="TPR" evidence="5">
    <location>
        <begin position="469"/>
        <end position="502"/>
    </location>
</feature>
<evidence type="ECO:0000259" key="7">
    <source>
        <dbReference type="PROSITE" id="PS50011"/>
    </source>
</evidence>
<evidence type="ECO:0000256" key="3">
    <source>
        <dbReference type="ARBA" id="ARBA00022803"/>
    </source>
</evidence>
<reference evidence="8" key="1">
    <citation type="submission" date="2021-03" db="EMBL/GenBank/DDBJ databases">
        <title>Acanthopleuribacteraceae sp. M133.</title>
        <authorList>
            <person name="Wang G."/>
        </authorList>
    </citation>
    <scope>NUCLEOTIDE SEQUENCE</scope>
    <source>
        <strain evidence="8">M133</strain>
    </source>
</reference>
<dbReference type="GO" id="GO:0004672">
    <property type="term" value="F:protein kinase activity"/>
    <property type="evidence" value="ECO:0007669"/>
    <property type="project" value="InterPro"/>
</dbReference>
<dbReference type="SMART" id="SM00220">
    <property type="entry name" value="S_TKc"/>
    <property type="match status" value="1"/>
</dbReference>
<dbReference type="PROSITE" id="PS00107">
    <property type="entry name" value="PROTEIN_KINASE_ATP"/>
    <property type="match status" value="1"/>
</dbReference>
<evidence type="ECO:0000256" key="2">
    <source>
        <dbReference type="ARBA" id="ARBA00022741"/>
    </source>
</evidence>
<dbReference type="SUPFAM" id="SSF48452">
    <property type="entry name" value="TPR-like"/>
    <property type="match status" value="5"/>
</dbReference>
<dbReference type="RefSeq" id="WP_237380454.1">
    <property type="nucleotide sequence ID" value="NZ_CP071793.1"/>
</dbReference>
<dbReference type="InterPro" id="IPR011990">
    <property type="entry name" value="TPR-like_helical_dom_sf"/>
</dbReference>
<evidence type="ECO:0000313" key="9">
    <source>
        <dbReference type="Proteomes" id="UP000663929"/>
    </source>
</evidence>
<dbReference type="Pfam" id="PF13424">
    <property type="entry name" value="TPR_12"/>
    <property type="match status" value="4"/>
</dbReference>
<feature type="domain" description="Protein kinase" evidence="7">
    <location>
        <begin position="86"/>
        <end position="360"/>
    </location>
</feature>
<organism evidence="8 9">
    <name type="scientific">Sulfidibacter corallicola</name>
    <dbReference type="NCBI Taxonomy" id="2818388"/>
    <lineage>
        <taxon>Bacteria</taxon>
        <taxon>Pseudomonadati</taxon>
        <taxon>Acidobacteriota</taxon>
        <taxon>Holophagae</taxon>
        <taxon>Acanthopleuribacterales</taxon>
        <taxon>Acanthopleuribacteraceae</taxon>
        <taxon>Sulfidibacter</taxon>
    </lineage>
</organism>
<keyword evidence="2 6" id="KW-0547">Nucleotide-binding</keyword>
<keyword evidence="9" id="KW-1185">Reference proteome</keyword>
<dbReference type="PROSITE" id="PS50011">
    <property type="entry name" value="PROTEIN_KINASE_DOM"/>
    <property type="match status" value="1"/>
</dbReference>
<keyword evidence="3 5" id="KW-0802">TPR repeat</keyword>
<protein>
    <submittedName>
        <fullName evidence="8">Tetratricopeptide repeat protein</fullName>
    </submittedName>
</protein>
<feature type="repeat" description="TPR" evidence="5">
    <location>
        <begin position="670"/>
        <end position="703"/>
    </location>
</feature>
<dbReference type="AlphaFoldDB" id="A0A8A4TNY7"/>
<dbReference type="InterPro" id="IPR008271">
    <property type="entry name" value="Ser/Thr_kinase_AS"/>
</dbReference>
<proteinExistence type="predicted"/>
<dbReference type="PANTHER" id="PTHR45641">
    <property type="entry name" value="TETRATRICOPEPTIDE REPEAT PROTEIN (AFU_ORTHOLOGUE AFUA_6G03870)"/>
    <property type="match status" value="1"/>
</dbReference>
<dbReference type="PROSITE" id="PS00108">
    <property type="entry name" value="PROTEIN_KINASE_ST"/>
    <property type="match status" value="1"/>
</dbReference>
<dbReference type="Gene3D" id="1.25.40.10">
    <property type="entry name" value="Tetratricopeptide repeat domain"/>
    <property type="match status" value="4"/>
</dbReference>
<keyword evidence="4 6" id="KW-0067">ATP-binding</keyword>
<dbReference type="PROSITE" id="PS50005">
    <property type="entry name" value="TPR"/>
    <property type="match status" value="2"/>
</dbReference>
<dbReference type="Proteomes" id="UP000663929">
    <property type="component" value="Chromosome"/>
</dbReference>